<name>A0A963Z389_9PROT</name>
<reference evidence="6 7" key="1">
    <citation type="journal article" date="2021" name="Microorganisms">
        <title>Acidisoma silvae sp. nov. and Acidisomacellulosilytica sp. nov., Two Acidophilic Bacteria Isolated from Decaying Wood, Hydrolyzing Cellulose and Producing Poly-3-hydroxybutyrate.</title>
        <authorList>
            <person name="Mieszkin S."/>
            <person name="Pouder E."/>
            <person name="Uroz S."/>
            <person name="Simon-Colin C."/>
            <person name="Alain K."/>
        </authorList>
    </citation>
    <scope>NUCLEOTIDE SEQUENCE [LARGE SCALE GENOMIC DNA]</scope>
    <source>
        <strain evidence="6 7">HW T5.17</strain>
    </source>
</reference>
<dbReference type="PROSITE" id="PS50931">
    <property type="entry name" value="HTH_LYSR"/>
    <property type="match status" value="1"/>
</dbReference>
<keyword evidence="7" id="KW-1185">Reference proteome</keyword>
<dbReference type="Pfam" id="PF00126">
    <property type="entry name" value="HTH_1"/>
    <property type="match status" value="1"/>
</dbReference>
<dbReference type="PANTHER" id="PTHR30346:SF28">
    <property type="entry name" value="HTH-TYPE TRANSCRIPTIONAL REGULATOR CYNR"/>
    <property type="match status" value="1"/>
</dbReference>
<dbReference type="Gene3D" id="1.10.10.10">
    <property type="entry name" value="Winged helix-like DNA-binding domain superfamily/Winged helix DNA-binding domain"/>
    <property type="match status" value="1"/>
</dbReference>
<dbReference type="SUPFAM" id="SSF46785">
    <property type="entry name" value="Winged helix' DNA-binding domain"/>
    <property type="match status" value="1"/>
</dbReference>
<evidence type="ECO:0000256" key="1">
    <source>
        <dbReference type="ARBA" id="ARBA00009437"/>
    </source>
</evidence>
<dbReference type="InterPro" id="IPR036390">
    <property type="entry name" value="WH_DNA-bd_sf"/>
</dbReference>
<evidence type="ECO:0000256" key="4">
    <source>
        <dbReference type="ARBA" id="ARBA00023163"/>
    </source>
</evidence>
<comment type="caution">
    <text evidence="6">The sequence shown here is derived from an EMBL/GenBank/DDBJ whole genome shotgun (WGS) entry which is preliminary data.</text>
</comment>
<dbReference type="RefSeq" id="WP_227307765.1">
    <property type="nucleotide sequence ID" value="NZ_JAESVA010000004.1"/>
</dbReference>
<gene>
    <name evidence="6" type="ORF">ACELLULO517_12660</name>
</gene>
<sequence length="293" mass="32991">METRFLQTLITVIETGSISETARRMNITPSAVVQRIKALEDEIGQPLILRAGHAMRPSPAATAALTDIHRLLAAERDLKSAAASDLDSGLLRIGVVQSVLLGILPGTLHAMHRNFPRIEIRILTDVSGQLYQAVRDREIDLAIITRPQFYLPKDTDWHVLRREKMVLLAPEDSTGEDPMQLLRQYPFIRYDRNYWGGRLVDGWLRKHKLWLAELYELNSLEAIARLVSLGVGVAVVPDWMSPWPEGIRLRKLVLPDAPEREIGIAWSRASNALPLIRRFVGEAEKIVLAEVPA</sequence>
<dbReference type="GO" id="GO:0003700">
    <property type="term" value="F:DNA-binding transcription factor activity"/>
    <property type="evidence" value="ECO:0007669"/>
    <property type="project" value="InterPro"/>
</dbReference>
<accession>A0A963Z389</accession>
<evidence type="ECO:0000256" key="3">
    <source>
        <dbReference type="ARBA" id="ARBA00023125"/>
    </source>
</evidence>
<dbReference type="SUPFAM" id="SSF53850">
    <property type="entry name" value="Periplasmic binding protein-like II"/>
    <property type="match status" value="1"/>
</dbReference>
<keyword evidence="4" id="KW-0804">Transcription</keyword>
<dbReference type="Pfam" id="PF03466">
    <property type="entry name" value="LysR_substrate"/>
    <property type="match status" value="1"/>
</dbReference>
<dbReference type="CDD" id="cd08427">
    <property type="entry name" value="PBP2_LTTR_like_2"/>
    <property type="match status" value="1"/>
</dbReference>
<dbReference type="PANTHER" id="PTHR30346">
    <property type="entry name" value="TRANSCRIPTIONAL DUAL REGULATOR HCAR-RELATED"/>
    <property type="match status" value="1"/>
</dbReference>
<dbReference type="Gene3D" id="3.40.190.290">
    <property type="match status" value="1"/>
</dbReference>
<dbReference type="InterPro" id="IPR000847">
    <property type="entry name" value="LysR_HTH_N"/>
</dbReference>
<evidence type="ECO:0000313" key="6">
    <source>
        <dbReference type="EMBL" id="MCB8881090.1"/>
    </source>
</evidence>
<evidence type="ECO:0000256" key="2">
    <source>
        <dbReference type="ARBA" id="ARBA00023015"/>
    </source>
</evidence>
<protein>
    <submittedName>
        <fullName evidence="6">LysR family transcriptional regulator</fullName>
    </submittedName>
</protein>
<keyword evidence="2" id="KW-0805">Transcription regulation</keyword>
<dbReference type="EMBL" id="JAESVA010000004">
    <property type="protein sequence ID" value="MCB8881090.1"/>
    <property type="molecule type" value="Genomic_DNA"/>
</dbReference>
<feature type="domain" description="HTH lysR-type" evidence="5">
    <location>
        <begin position="1"/>
        <end position="58"/>
    </location>
</feature>
<organism evidence="6 7">
    <name type="scientific">Acidisoma cellulosilyticum</name>
    <dbReference type="NCBI Taxonomy" id="2802395"/>
    <lineage>
        <taxon>Bacteria</taxon>
        <taxon>Pseudomonadati</taxon>
        <taxon>Pseudomonadota</taxon>
        <taxon>Alphaproteobacteria</taxon>
        <taxon>Acetobacterales</taxon>
        <taxon>Acidocellaceae</taxon>
        <taxon>Acidisoma</taxon>
    </lineage>
</organism>
<comment type="similarity">
    <text evidence="1">Belongs to the LysR transcriptional regulatory family.</text>
</comment>
<dbReference type="InterPro" id="IPR036388">
    <property type="entry name" value="WH-like_DNA-bd_sf"/>
</dbReference>
<dbReference type="AlphaFoldDB" id="A0A963Z389"/>
<keyword evidence="3" id="KW-0238">DNA-binding</keyword>
<evidence type="ECO:0000259" key="5">
    <source>
        <dbReference type="PROSITE" id="PS50931"/>
    </source>
</evidence>
<dbReference type="Proteomes" id="UP000721844">
    <property type="component" value="Unassembled WGS sequence"/>
</dbReference>
<dbReference type="GO" id="GO:0003677">
    <property type="term" value="F:DNA binding"/>
    <property type="evidence" value="ECO:0007669"/>
    <property type="project" value="UniProtKB-KW"/>
</dbReference>
<dbReference type="InterPro" id="IPR005119">
    <property type="entry name" value="LysR_subst-bd"/>
</dbReference>
<evidence type="ECO:0000313" key="7">
    <source>
        <dbReference type="Proteomes" id="UP000721844"/>
    </source>
</evidence>
<proteinExistence type="inferred from homology"/>
<dbReference type="GO" id="GO:0032993">
    <property type="term" value="C:protein-DNA complex"/>
    <property type="evidence" value="ECO:0007669"/>
    <property type="project" value="TreeGrafter"/>
</dbReference>